<gene>
    <name evidence="8" type="ORF">DFP79_0048</name>
</gene>
<feature type="transmembrane region" description="Helical" evidence="6">
    <location>
        <begin position="121"/>
        <end position="141"/>
    </location>
</feature>
<feature type="domain" description="EamA" evidence="7">
    <location>
        <begin position="2"/>
        <end position="137"/>
    </location>
</feature>
<proteinExistence type="inferred from homology"/>
<accession>A0A4V3CHJ1</accession>
<dbReference type="OrthoDB" id="6212796at2"/>
<dbReference type="Proteomes" id="UP000294656">
    <property type="component" value="Unassembled WGS sequence"/>
</dbReference>
<dbReference type="PANTHER" id="PTHR32322:SF2">
    <property type="entry name" value="EAMA DOMAIN-CONTAINING PROTEIN"/>
    <property type="match status" value="1"/>
</dbReference>
<evidence type="ECO:0000256" key="1">
    <source>
        <dbReference type="ARBA" id="ARBA00004141"/>
    </source>
</evidence>
<dbReference type="GO" id="GO:0016020">
    <property type="term" value="C:membrane"/>
    <property type="evidence" value="ECO:0007669"/>
    <property type="project" value="UniProtKB-SubCell"/>
</dbReference>
<keyword evidence="4 6" id="KW-1133">Transmembrane helix</keyword>
<dbReference type="Gene3D" id="1.10.3730.20">
    <property type="match status" value="1"/>
</dbReference>
<feature type="transmembrane region" description="Helical" evidence="6">
    <location>
        <begin position="191"/>
        <end position="211"/>
    </location>
</feature>
<dbReference type="SUPFAM" id="SSF103481">
    <property type="entry name" value="Multidrug resistance efflux transporter EmrE"/>
    <property type="match status" value="2"/>
</dbReference>
<reference evidence="8 9" key="1">
    <citation type="submission" date="2019-03" db="EMBL/GenBank/DDBJ databases">
        <title>Genomic Encyclopedia of Type Strains, Phase III (KMG-III): the genomes of soil and plant-associated and newly described type strains.</title>
        <authorList>
            <person name="Whitman W."/>
        </authorList>
    </citation>
    <scope>NUCLEOTIDE SEQUENCE [LARGE SCALE GENOMIC DNA]</scope>
    <source>
        <strain evidence="8 9">CECT 7378</strain>
    </source>
</reference>
<dbReference type="AlphaFoldDB" id="A0A4V3CHJ1"/>
<evidence type="ECO:0000256" key="2">
    <source>
        <dbReference type="ARBA" id="ARBA00007362"/>
    </source>
</evidence>
<keyword evidence="3 6" id="KW-0812">Transmembrane</keyword>
<feature type="transmembrane region" description="Helical" evidence="6">
    <location>
        <begin position="161"/>
        <end position="179"/>
    </location>
</feature>
<feature type="transmembrane region" description="Helical" evidence="6">
    <location>
        <begin position="93"/>
        <end position="114"/>
    </location>
</feature>
<evidence type="ECO:0000256" key="4">
    <source>
        <dbReference type="ARBA" id="ARBA00022989"/>
    </source>
</evidence>
<feature type="transmembrane region" description="Helical" evidence="6">
    <location>
        <begin position="223"/>
        <end position="242"/>
    </location>
</feature>
<keyword evidence="5 6" id="KW-0472">Membrane</keyword>
<comment type="caution">
    <text evidence="8">The sequence shown here is derived from an EMBL/GenBank/DDBJ whole genome shotgun (WGS) entry which is preliminary data.</text>
</comment>
<evidence type="ECO:0000313" key="8">
    <source>
        <dbReference type="EMBL" id="TDP01873.1"/>
    </source>
</evidence>
<keyword evidence="9" id="KW-1185">Reference proteome</keyword>
<evidence type="ECO:0000256" key="3">
    <source>
        <dbReference type="ARBA" id="ARBA00022692"/>
    </source>
</evidence>
<evidence type="ECO:0000259" key="7">
    <source>
        <dbReference type="Pfam" id="PF00892"/>
    </source>
</evidence>
<evidence type="ECO:0000256" key="6">
    <source>
        <dbReference type="SAM" id="Phobius"/>
    </source>
</evidence>
<feature type="transmembrane region" description="Helical" evidence="6">
    <location>
        <begin position="31"/>
        <end position="53"/>
    </location>
</feature>
<dbReference type="EMBL" id="SNXC01000001">
    <property type="protein sequence ID" value="TDP01873.1"/>
    <property type="molecule type" value="Genomic_DNA"/>
</dbReference>
<name>A0A4V3CHJ1_9GAMM</name>
<organism evidence="8 9">
    <name type="scientific">Marinomonas balearica</name>
    <dbReference type="NCBI Taxonomy" id="491947"/>
    <lineage>
        <taxon>Bacteria</taxon>
        <taxon>Pseudomonadati</taxon>
        <taxon>Pseudomonadota</taxon>
        <taxon>Gammaproteobacteria</taxon>
        <taxon>Oceanospirillales</taxon>
        <taxon>Oceanospirillaceae</taxon>
        <taxon>Marinomonas</taxon>
    </lineage>
</organism>
<evidence type="ECO:0000313" key="9">
    <source>
        <dbReference type="Proteomes" id="UP000294656"/>
    </source>
</evidence>
<dbReference type="InterPro" id="IPR037185">
    <property type="entry name" value="EmrE-like"/>
</dbReference>
<dbReference type="RefSeq" id="WP_133501821.1">
    <property type="nucleotide sequence ID" value="NZ_SNXC01000001.1"/>
</dbReference>
<feature type="transmembrane region" description="Helical" evidence="6">
    <location>
        <begin position="65"/>
        <end position="87"/>
    </location>
</feature>
<feature type="domain" description="EamA" evidence="7">
    <location>
        <begin position="160"/>
        <end position="292"/>
    </location>
</feature>
<comment type="similarity">
    <text evidence="2">Belongs to the EamA transporter family.</text>
</comment>
<feature type="transmembrane region" description="Helical" evidence="6">
    <location>
        <begin position="278"/>
        <end position="297"/>
    </location>
</feature>
<dbReference type="InterPro" id="IPR050638">
    <property type="entry name" value="AA-Vitamin_Transporters"/>
</dbReference>
<feature type="transmembrane region" description="Helical" evidence="6">
    <location>
        <begin position="254"/>
        <end position="272"/>
    </location>
</feature>
<comment type="subcellular location">
    <subcellularLocation>
        <location evidence="1">Membrane</location>
        <topology evidence="1">Multi-pass membrane protein</topology>
    </subcellularLocation>
</comment>
<dbReference type="PANTHER" id="PTHR32322">
    <property type="entry name" value="INNER MEMBRANE TRANSPORTER"/>
    <property type="match status" value="1"/>
</dbReference>
<evidence type="ECO:0000256" key="5">
    <source>
        <dbReference type="ARBA" id="ARBA00023136"/>
    </source>
</evidence>
<protein>
    <submittedName>
        <fullName evidence="8">Drug/metabolite transporter (DMT)-like permease</fullName>
    </submittedName>
</protein>
<dbReference type="Pfam" id="PF00892">
    <property type="entry name" value="EamA"/>
    <property type="match status" value="2"/>
</dbReference>
<sequence>MTGTFFIIAACFTWALDTLIRYPLLERGYSTLQIVLIEHLTLVLITAPLLIRYRKHYFRLSTKSFASLFFIGGVGSAIGTLAFTQAFQYLNPTVVILLQKLQPIVAILLAYWLLKENIQSHFIRWAGVILLGSFIMMWPDIRLLNTGNLHYSPDQNEFLKGYGYTLIAVFAWGSSTVCGKYLSMQALPANAILSGRFFSGLIVLILFAFSAPESLQSIQTADLSLTVVMALLSGLIGMWLYYQGLKTLPAQMATLAELTFPVFAAAINWVFLDMSLSLYQVAGATLLIAGNIGLRMVEEARTRQSVQQQTA</sequence>
<dbReference type="InterPro" id="IPR000620">
    <property type="entry name" value="EamA_dom"/>
</dbReference>